<protein>
    <submittedName>
        <fullName evidence="1">Uncharacterized protein</fullName>
    </submittedName>
</protein>
<evidence type="ECO:0000313" key="2">
    <source>
        <dbReference type="Proteomes" id="UP001153332"/>
    </source>
</evidence>
<accession>A0ACC2JCP7</accession>
<evidence type="ECO:0000313" key="1">
    <source>
        <dbReference type="EMBL" id="KAJ8125162.1"/>
    </source>
</evidence>
<sequence>MSDDSDFSPEDDDTDLSELETALNEELNAQAQQSRRESSEGGQRFEDAPEYQDGEEHESDESDEDADHEPAEEPDMPKLSCAVKAVTSRNGVGVDVKPRTRPASLSIFPCALAARALGRTLPLEDRFAHIRPRYRLDYQVTIADRPNPEVRLQVSTYDPGGHSYMSGFIT</sequence>
<name>A0ACC2JCP7_9PEZI</name>
<organism evidence="1 2">
    <name type="scientific">Lasiodiplodia mahajangana</name>
    <dbReference type="NCBI Taxonomy" id="1108764"/>
    <lineage>
        <taxon>Eukaryota</taxon>
        <taxon>Fungi</taxon>
        <taxon>Dikarya</taxon>
        <taxon>Ascomycota</taxon>
        <taxon>Pezizomycotina</taxon>
        <taxon>Dothideomycetes</taxon>
        <taxon>Dothideomycetes incertae sedis</taxon>
        <taxon>Botryosphaeriales</taxon>
        <taxon>Botryosphaeriaceae</taxon>
        <taxon>Lasiodiplodia</taxon>
    </lineage>
</organism>
<reference evidence="1" key="1">
    <citation type="submission" date="2022-12" db="EMBL/GenBank/DDBJ databases">
        <title>Genome Sequence of Lasiodiplodia mahajangana.</title>
        <authorList>
            <person name="Buettner E."/>
        </authorList>
    </citation>
    <scope>NUCLEOTIDE SEQUENCE</scope>
    <source>
        <strain evidence="1">VT137</strain>
    </source>
</reference>
<proteinExistence type="predicted"/>
<comment type="caution">
    <text evidence="1">The sequence shown here is derived from an EMBL/GenBank/DDBJ whole genome shotgun (WGS) entry which is preliminary data.</text>
</comment>
<dbReference type="EMBL" id="JAPUUL010002531">
    <property type="protein sequence ID" value="KAJ8125162.1"/>
    <property type="molecule type" value="Genomic_DNA"/>
</dbReference>
<dbReference type="Proteomes" id="UP001153332">
    <property type="component" value="Unassembled WGS sequence"/>
</dbReference>
<keyword evidence="2" id="KW-1185">Reference proteome</keyword>
<gene>
    <name evidence="1" type="ORF">O1611_g8479</name>
</gene>